<keyword evidence="9" id="KW-0106">Calcium</keyword>
<dbReference type="Proteomes" id="UP000594638">
    <property type="component" value="Unassembled WGS sequence"/>
</dbReference>
<evidence type="ECO:0000259" key="12">
    <source>
        <dbReference type="PROSITE" id="PS50873"/>
    </source>
</evidence>
<evidence type="ECO:0000256" key="10">
    <source>
        <dbReference type="PIRSR" id="PIRSR600823-5"/>
    </source>
</evidence>
<dbReference type="PANTHER" id="PTHR31388:SF126">
    <property type="entry name" value="PEROXIDASE"/>
    <property type="match status" value="1"/>
</dbReference>
<feature type="binding site" evidence="9">
    <location>
        <position position="1"/>
    </location>
    <ligand>
        <name>Ca(2+)</name>
        <dbReference type="ChEBI" id="CHEBI:29108"/>
        <label>1</label>
    </ligand>
</feature>
<evidence type="ECO:0000313" key="14">
    <source>
        <dbReference type="Proteomes" id="UP000594638"/>
    </source>
</evidence>
<name>A0A8S0R493_OLEEU</name>
<keyword evidence="14" id="KW-1185">Reference proteome</keyword>
<dbReference type="InterPro" id="IPR010255">
    <property type="entry name" value="Haem_peroxidase_sf"/>
</dbReference>
<comment type="cofactor">
    <cofactor evidence="9">
        <name>heme b</name>
        <dbReference type="ChEBI" id="CHEBI:60344"/>
    </cofactor>
    <text evidence="9">Binds 1 heme b (iron(II)-protoporphyrin IX) group per subunit.</text>
</comment>
<evidence type="ECO:0000256" key="3">
    <source>
        <dbReference type="ARBA" id="ARBA00022559"/>
    </source>
</evidence>
<evidence type="ECO:0000256" key="4">
    <source>
        <dbReference type="ARBA" id="ARBA00022617"/>
    </source>
</evidence>
<evidence type="ECO:0000256" key="2">
    <source>
        <dbReference type="ARBA" id="ARBA00012313"/>
    </source>
</evidence>
<dbReference type="Pfam" id="PF00141">
    <property type="entry name" value="peroxidase"/>
    <property type="match status" value="1"/>
</dbReference>
<feature type="binding site" description="axial binding residue" evidence="9">
    <location>
        <position position="105"/>
    </location>
    <ligand>
        <name>heme b</name>
        <dbReference type="ChEBI" id="CHEBI:60344"/>
    </ligand>
    <ligandPart>
        <name>Fe</name>
        <dbReference type="ChEBI" id="CHEBI:18248"/>
    </ligandPart>
</feature>
<dbReference type="EC" id="1.11.1.7" evidence="2"/>
<evidence type="ECO:0000256" key="7">
    <source>
        <dbReference type="ARBA" id="ARBA00023004"/>
    </source>
</evidence>
<dbReference type="GO" id="GO:0046872">
    <property type="term" value="F:metal ion binding"/>
    <property type="evidence" value="ECO:0007669"/>
    <property type="project" value="UniProtKB-KW"/>
</dbReference>
<keyword evidence="3 13" id="KW-0575">Peroxidase</keyword>
<comment type="catalytic activity">
    <reaction evidence="1">
        <text>2 a phenolic donor + H2O2 = 2 a phenolic radical donor + 2 H2O</text>
        <dbReference type="Rhea" id="RHEA:56136"/>
        <dbReference type="ChEBI" id="CHEBI:15377"/>
        <dbReference type="ChEBI" id="CHEBI:16240"/>
        <dbReference type="ChEBI" id="CHEBI:139520"/>
        <dbReference type="ChEBI" id="CHEBI:139521"/>
        <dbReference type="EC" id="1.11.1.7"/>
    </reaction>
</comment>
<dbReference type="GO" id="GO:0020037">
    <property type="term" value="F:heme binding"/>
    <property type="evidence" value="ECO:0007669"/>
    <property type="project" value="InterPro"/>
</dbReference>
<feature type="binding site" evidence="9">
    <location>
        <position position="158"/>
    </location>
    <ligand>
        <name>Ca(2+)</name>
        <dbReference type="ChEBI" id="CHEBI:29108"/>
        <label>2</label>
    </ligand>
</feature>
<feature type="non-terminal residue" evidence="13">
    <location>
        <position position="1"/>
    </location>
</feature>
<proteinExistence type="inferred from homology"/>
<dbReference type="InterPro" id="IPR002016">
    <property type="entry name" value="Haem_peroxidase"/>
</dbReference>
<feature type="binding site" evidence="9">
    <location>
        <position position="153"/>
    </location>
    <ligand>
        <name>Ca(2+)</name>
        <dbReference type="ChEBI" id="CHEBI:29108"/>
        <label>2</label>
    </ligand>
</feature>
<feature type="binding site" evidence="9">
    <location>
        <position position="3"/>
    </location>
    <ligand>
        <name>Ca(2+)</name>
        <dbReference type="ChEBI" id="CHEBI:29108"/>
        <label>1</label>
    </ligand>
</feature>
<evidence type="ECO:0000256" key="1">
    <source>
        <dbReference type="ARBA" id="ARBA00000189"/>
    </source>
</evidence>
<keyword evidence="7 9" id="KW-0408">Iron</keyword>
<feature type="disulfide bond" evidence="10">
    <location>
        <begin position="112"/>
        <end position="138"/>
    </location>
</feature>
<dbReference type="GO" id="GO:0140825">
    <property type="term" value="F:lactoperoxidase activity"/>
    <property type="evidence" value="ECO:0007669"/>
    <property type="project" value="UniProtKB-EC"/>
</dbReference>
<reference evidence="13 14" key="1">
    <citation type="submission" date="2019-12" db="EMBL/GenBank/DDBJ databases">
        <authorList>
            <person name="Alioto T."/>
            <person name="Alioto T."/>
            <person name="Gomez Garrido J."/>
        </authorList>
    </citation>
    <scope>NUCLEOTIDE SEQUENCE [LARGE SCALE GENOMIC DNA]</scope>
</reference>
<protein>
    <recommendedName>
        <fullName evidence="2">peroxidase</fullName>
        <ecNumber evidence="2">1.11.1.7</ecNumber>
    </recommendedName>
</protein>
<feature type="binding site" evidence="9">
    <location>
        <position position="151"/>
    </location>
    <ligand>
        <name>Ca(2+)</name>
        <dbReference type="ChEBI" id="CHEBI:29108"/>
        <label>2</label>
    </ligand>
</feature>
<feature type="binding site" evidence="9">
    <location>
        <position position="5"/>
    </location>
    <ligand>
        <name>Ca(2+)</name>
        <dbReference type="ChEBI" id="CHEBI:29108"/>
        <label>1</label>
    </ligand>
</feature>
<dbReference type="SUPFAM" id="SSF48113">
    <property type="entry name" value="Heme-dependent peroxidases"/>
    <property type="match status" value="1"/>
</dbReference>
<evidence type="ECO:0000256" key="11">
    <source>
        <dbReference type="RuleBase" id="RU004241"/>
    </source>
</evidence>
<feature type="domain" description="Plant heme peroxidase family profile" evidence="12">
    <location>
        <begin position="1"/>
        <end position="168"/>
    </location>
</feature>
<keyword evidence="4" id="KW-0349">Heme</keyword>
<gene>
    <name evidence="13" type="ORF">OLEA9_A031792</name>
</gene>
<evidence type="ECO:0000256" key="6">
    <source>
        <dbReference type="ARBA" id="ARBA00023002"/>
    </source>
</evidence>
<dbReference type="AlphaFoldDB" id="A0A8S0R493"/>
<evidence type="ECO:0000256" key="5">
    <source>
        <dbReference type="ARBA" id="ARBA00022723"/>
    </source>
</evidence>
<feature type="binding site" evidence="9">
    <location>
        <position position="106"/>
    </location>
    <ligand>
        <name>Ca(2+)</name>
        <dbReference type="ChEBI" id="CHEBI:29108"/>
        <label>2</label>
    </ligand>
</feature>
<comment type="cofactor">
    <cofactor evidence="9">
        <name>Ca(2+)</name>
        <dbReference type="ChEBI" id="CHEBI:29108"/>
    </cofactor>
    <text evidence="9">Binds 2 calcium ions per subunit.</text>
</comment>
<comment type="caution">
    <text evidence="13">The sequence shown here is derived from an EMBL/GenBank/DDBJ whole genome shotgun (WGS) entry which is preliminary data.</text>
</comment>
<dbReference type="PRINTS" id="PR00458">
    <property type="entry name" value="PEROXIDASE"/>
</dbReference>
<dbReference type="OrthoDB" id="2113341at2759"/>
<dbReference type="EMBL" id="CACTIH010002085">
    <property type="protein sequence ID" value="CAA2973102.1"/>
    <property type="molecule type" value="Genomic_DNA"/>
</dbReference>
<organism evidence="13 14">
    <name type="scientific">Olea europaea subsp. europaea</name>
    <dbReference type="NCBI Taxonomy" id="158383"/>
    <lineage>
        <taxon>Eukaryota</taxon>
        <taxon>Viridiplantae</taxon>
        <taxon>Streptophyta</taxon>
        <taxon>Embryophyta</taxon>
        <taxon>Tracheophyta</taxon>
        <taxon>Spermatophyta</taxon>
        <taxon>Magnoliopsida</taxon>
        <taxon>eudicotyledons</taxon>
        <taxon>Gunneridae</taxon>
        <taxon>Pentapetalae</taxon>
        <taxon>asterids</taxon>
        <taxon>lamiids</taxon>
        <taxon>Lamiales</taxon>
        <taxon>Oleaceae</taxon>
        <taxon>Oleeae</taxon>
        <taxon>Olea</taxon>
    </lineage>
</organism>
<sequence>GCDDSILFDETRTIDSEKNAAPNNNSVRGFEVIDKIKSEVDKECGRQLGGPTWKVRLGRRDSATSNKAEENTSIPSPFIDLPTLLNNFKNQGLNVKDLVVLYGAHTLGFSRCLLFKDRIHNRTHDIEASFANSRRISCPREGDDTNLAKLDNTPAYFDTQYFDFLLSK</sequence>
<dbReference type="GO" id="GO:0006979">
    <property type="term" value="P:response to oxidative stress"/>
    <property type="evidence" value="ECO:0007669"/>
    <property type="project" value="InterPro"/>
</dbReference>
<evidence type="ECO:0000256" key="8">
    <source>
        <dbReference type="PIRSR" id="PIRSR600823-2"/>
    </source>
</evidence>
<comment type="similarity">
    <text evidence="11">Belongs to the peroxidase family.</text>
</comment>
<evidence type="ECO:0000313" key="13">
    <source>
        <dbReference type="EMBL" id="CAA2973102.1"/>
    </source>
</evidence>
<feature type="binding site" evidence="8">
    <location>
        <position position="75"/>
    </location>
    <ligand>
        <name>substrate</name>
    </ligand>
</feature>
<evidence type="ECO:0000256" key="9">
    <source>
        <dbReference type="PIRSR" id="PIRSR600823-3"/>
    </source>
</evidence>
<dbReference type="InterPro" id="IPR000823">
    <property type="entry name" value="Peroxidase_pln"/>
</dbReference>
<dbReference type="PANTHER" id="PTHR31388">
    <property type="entry name" value="PEROXIDASE 72-RELATED"/>
    <property type="match status" value="1"/>
</dbReference>
<keyword evidence="6" id="KW-0560">Oxidoreductase</keyword>
<dbReference type="Gene3D" id="1.10.420.10">
    <property type="entry name" value="Peroxidase, domain 2"/>
    <property type="match status" value="1"/>
</dbReference>
<keyword evidence="5 9" id="KW-0479">Metal-binding</keyword>
<keyword evidence="10" id="KW-1015">Disulfide bond</keyword>
<dbReference type="PROSITE" id="PS50873">
    <property type="entry name" value="PEROXIDASE_4"/>
    <property type="match status" value="1"/>
</dbReference>
<dbReference type="Gramene" id="OE9A031792T1">
    <property type="protein sequence ID" value="OE9A031792C1"/>
    <property type="gene ID" value="OE9A031792"/>
</dbReference>
<feature type="binding site" evidence="9">
    <location>
        <position position="17"/>
    </location>
    <ligand>
        <name>Ca(2+)</name>
        <dbReference type="ChEBI" id="CHEBI:29108"/>
        <label>1</label>
    </ligand>
</feature>
<dbReference type="Gene3D" id="1.10.520.10">
    <property type="match status" value="1"/>
</dbReference>
<accession>A0A8S0R493</accession>